<dbReference type="STRING" id="97359.A0A550C313"/>
<dbReference type="GO" id="GO:0047499">
    <property type="term" value="F:calcium-independent phospholipase A2 activity"/>
    <property type="evidence" value="ECO:0007669"/>
    <property type="project" value="TreeGrafter"/>
</dbReference>
<protein>
    <recommendedName>
        <fullName evidence="5">Acyl transferase/acyl hydrolase/lysophospholipase</fullName>
    </recommendedName>
</protein>
<dbReference type="Gene3D" id="3.40.1090.10">
    <property type="entry name" value="Cytosolic phospholipase A2 catalytic domain"/>
    <property type="match status" value="1"/>
</dbReference>
<keyword evidence="1" id="KW-0378">Hydrolase</keyword>
<comment type="caution">
    <text evidence="3">The sequence shown here is derived from an EMBL/GenBank/DDBJ whole genome shotgun (WGS) entry which is preliminary data.</text>
</comment>
<dbReference type="Proteomes" id="UP000320762">
    <property type="component" value="Unassembled WGS sequence"/>
</dbReference>
<dbReference type="GO" id="GO:0019369">
    <property type="term" value="P:arachidonate metabolic process"/>
    <property type="evidence" value="ECO:0007669"/>
    <property type="project" value="TreeGrafter"/>
</dbReference>
<feature type="non-terminal residue" evidence="3">
    <location>
        <position position="1"/>
    </location>
</feature>
<dbReference type="PANTHER" id="PTHR24185:SF1">
    <property type="entry name" value="CALCIUM-INDEPENDENT PHOSPHOLIPASE A2-GAMMA"/>
    <property type="match status" value="1"/>
</dbReference>
<dbReference type="AlphaFoldDB" id="A0A550C313"/>
<evidence type="ECO:0008006" key="5">
    <source>
        <dbReference type="Google" id="ProtNLM"/>
    </source>
</evidence>
<dbReference type="EMBL" id="VDMD01000029">
    <property type="protein sequence ID" value="TRM59183.1"/>
    <property type="molecule type" value="Genomic_DNA"/>
</dbReference>
<organism evidence="3 4">
    <name type="scientific">Schizophyllum amplum</name>
    <dbReference type="NCBI Taxonomy" id="97359"/>
    <lineage>
        <taxon>Eukaryota</taxon>
        <taxon>Fungi</taxon>
        <taxon>Dikarya</taxon>
        <taxon>Basidiomycota</taxon>
        <taxon>Agaricomycotina</taxon>
        <taxon>Agaricomycetes</taxon>
        <taxon>Agaricomycetidae</taxon>
        <taxon>Agaricales</taxon>
        <taxon>Schizophyllaceae</taxon>
        <taxon>Schizophyllum</taxon>
    </lineage>
</organism>
<evidence type="ECO:0000313" key="3">
    <source>
        <dbReference type="EMBL" id="TRM59183.1"/>
    </source>
</evidence>
<reference evidence="3 4" key="1">
    <citation type="journal article" date="2019" name="New Phytol.">
        <title>Comparative genomics reveals unique wood-decay strategies and fruiting body development in the Schizophyllaceae.</title>
        <authorList>
            <person name="Almasi E."/>
            <person name="Sahu N."/>
            <person name="Krizsan K."/>
            <person name="Balint B."/>
            <person name="Kovacs G.M."/>
            <person name="Kiss B."/>
            <person name="Cseklye J."/>
            <person name="Drula E."/>
            <person name="Henrissat B."/>
            <person name="Nagy I."/>
            <person name="Chovatia M."/>
            <person name="Adam C."/>
            <person name="LaButti K."/>
            <person name="Lipzen A."/>
            <person name="Riley R."/>
            <person name="Grigoriev I.V."/>
            <person name="Nagy L.G."/>
        </authorList>
    </citation>
    <scope>NUCLEOTIDE SEQUENCE [LARGE SCALE GENOMIC DNA]</scope>
    <source>
        <strain evidence="3 4">NL-1724</strain>
    </source>
</reference>
<dbReference type="SUPFAM" id="SSF52151">
    <property type="entry name" value="FabD/lysophospholipase-like"/>
    <property type="match status" value="1"/>
</dbReference>
<keyword evidence="2" id="KW-0442">Lipid degradation</keyword>
<name>A0A550C313_9AGAR</name>
<accession>A0A550C313</accession>
<keyword evidence="2" id="KW-0443">Lipid metabolism</keyword>
<gene>
    <name evidence="3" type="ORF">BD626DRAFT_508527</name>
</gene>
<dbReference type="GO" id="GO:0016020">
    <property type="term" value="C:membrane"/>
    <property type="evidence" value="ECO:0007669"/>
    <property type="project" value="TreeGrafter"/>
</dbReference>
<dbReference type="OrthoDB" id="630895at2759"/>
<sequence length="297" mass="33362">MHQIQYLSRVTAPPCEYFDIIAGSGTGGLIALLLGRLRLSVDQAIECYTRVVQRVFLRTESDGTFKVSSLNDTGDDTVLLDDSVFHCKTFVCVRQSTLDSARAHARRLRTYPAPGYTSRHTFTEAVRATMGHRTFFRPDDPAAAAASRIFDAGDDHYNPILDLCEEARSLFPSRHIVYLLSLGAGQSTTIDVSPPKGFFSQPILPLPILSAVRHIAERCESTDAKFRQMFGDFDRTYFRLSLDRGIDNGKPTRWEQEAALQEATNTYIVAVHDTVLTLATRMMHEINRASARTRRNR</sequence>
<evidence type="ECO:0000256" key="2">
    <source>
        <dbReference type="ARBA" id="ARBA00022963"/>
    </source>
</evidence>
<dbReference type="InterPro" id="IPR016035">
    <property type="entry name" value="Acyl_Trfase/lysoPLipase"/>
</dbReference>
<proteinExistence type="predicted"/>
<evidence type="ECO:0000313" key="4">
    <source>
        <dbReference type="Proteomes" id="UP000320762"/>
    </source>
</evidence>
<keyword evidence="4" id="KW-1185">Reference proteome</keyword>
<evidence type="ECO:0000256" key="1">
    <source>
        <dbReference type="ARBA" id="ARBA00022801"/>
    </source>
</evidence>
<dbReference type="PANTHER" id="PTHR24185">
    <property type="entry name" value="CALCIUM-INDEPENDENT PHOSPHOLIPASE A2-GAMMA"/>
    <property type="match status" value="1"/>
</dbReference>
<dbReference type="GO" id="GO:0016042">
    <property type="term" value="P:lipid catabolic process"/>
    <property type="evidence" value="ECO:0007669"/>
    <property type="project" value="UniProtKB-KW"/>
</dbReference>